<keyword evidence="2" id="KW-1185">Reference proteome</keyword>
<reference evidence="1 2" key="1">
    <citation type="submission" date="2023-01" db="EMBL/GenBank/DDBJ databases">
        <title>Analysis of 21 Apiospora genomes using comparative genomics revels a genus with tremendous synthesis potential of carbohydrate active enzymes and secondary metabolites.</title>
        <authorList>
            <person name="Sorensen T."/>
        </authorList>
    </citation>
    <scope>NUCLEOTIDE SEQUENCE [LARGE SCALE GENOMIC DNA]</scope>
    <source>
        <strain evidence="1 2">CBS 117206</strain>
    </source>
</reference>
<sequence>MATRHLDHDTGLVYYEHQLRPQLSLAGWDKKPIERGPGRRRGRNRSLMDMAMTAVGDNLNLLSAQDLLSCPDVLAWRVWDHFHHEGRMLSFCAWKTFVGALANQRHPATNDNPFDHDAFRSYRVPIPEPKAPLAVFLDPLRSSRAAFLVRLTISHGASFAKSDMLALAGLENLCTLSILSPELDPNMCAFPRVDDRLLREWSLLPRPFPSLQALRIWGDDFATVRSLEHVLAFPRLRIYDVAGKHADWSFRKLDERYRSCWSQGRPEDPDEAIEAEVEQTSQPYASMFLGKTPNITPKLRYESCYTYLRRKHAPKAAKRPINSVSKPAAAFKGKRRLNMNINEALAQFLNP</sequence>
<gene>
    <name evidence="1" type="ORF">PG999_013241</name>
</gene>
<organism evidence="1 2">
    <name type="scientific">Apiospora kogelbergensis</name>
    <dbReference type="NCBI Taxonomy" id="1337665"/>
    <lineage>
        <taxon>Eukaryota</taxon>
        <taxon>Fungi</taxon>
        <taxon>Dikarya</taxon>
        <taxon>Ascomycota</taxon>
        <taxon>Pezizomycotina</taxon>
        <taxon>Sordariomycetes</taxon>
        <taxon>Xylariomycetidae</taxon>
        <taxon>Amphisphaeriales</taxon>
        <taxon>Apiosporaceae</taxon>
        <taxon>Apiospora</taxon>
    </lineage>
</organism>
<evidence type="ECO:0000313" key="1">
    <source>
        <dbReference type="EMBL" id="KAK8097297.1"/>
    </source>
</evidence>
<dbReference type="AlphaFoldDB" id="A0AAW0QGZ2"/>
<accession>A0AAW0QGZ2</accession>
<comment type="caution">
    <text evidence="1">The sequence shown here is derived from an EMBL/GenBank/DDBJ whole genome shotgun (WGS) entry which is preliminary data.</text>
</comment>
<dbReference type="Proteomes" id="UP001392437">
    <property type="component" value="Unassembled WGS sequence"/>
</dbReference>
<name>A0AAW0QGZ2_9PEZI</name>
<proteinExistence type="predicted"/>
<evidence type="ECO:0008006" key="3">
    <source>
        <dbReference type="Google" id="ProtNLM"/>
    </source>
</evidence>
<protein>
    <recommendedName>
        <fullName evidence="3">Cbs domain-containing protein</fullName>
    </recommendedName>
</protein>
<dbReference type="EMBL" id="JAQQWP010000010">
    <property type="protein sequence ID" value="KAK8097297.1"/>
    <property type="molecule type" value="Genomic_DNA"/>
</dbReference>
<evidence type="ECO:0000313" key="2">
    <source>
        <dbReference type="Proteomes" id="UP001392437"/>
    </source>
</evidence>